<dbReference type="PANTHER" id="PTHR30390:SF7">
    <property type="entry name" value="PHOSPHOHEPTOSE ISOMERASE"/>
    <property type="match status" value="1"/>
</dbReference>
<accession>A0ABS2NEI4</accession>
<protein>
    <recommendedName>
        <fullName evidence="1">UPF0309 protein JOC86_002765</fullName>
    </recommendedName>
</protein>
<evidence type="ECO:0000259" key="2">
    <source>
        <dbReference type="PROSITE" id="PS51464"/>
    </source>
</evidence>
<dbReference type="CDD" id="cd05013">
    <property type="entry name" value="SIS_RpiR"/>
    <property type="match status" value="1"/>
</dbReference>
<dbReference type="InterPro" id="IPR001347">
    <property type="entry name" value="SIS_dom"/>
</dbReference>
<comment type="similarity">
    <text evidence="1">Belongs to the UPF0309 family.</text>
</comment>
<dbReference type="EMBL" id="JAFBDZ010000002">
    <property type="protein sequence ID" value="MBM7586223.1"/>
    <property type="molecule type" value="Genomic_DNA"/>
</dbReference>
<dbReference type="Pfam" id="PF13580">
    <property type="entry name" value="SIS_2"/>
    <property type="match status" value="1"/>
</dbReference>
<reference evidence="3 4" key="1">
    <citation type="submission" date="2021-01" db="EMBL/GenBank/DDBJ databases">
        <title>Genomic Encyclopedia of Type Strains, Phase IV (KMG-IV): sequencing the most valuable type-strain genomes for metagenomic binning, comparative biology and taxonomic classification.</title>
        <authorList>
            <person name="Goeker M."/>
        </authorList>
    </citation>
    <scope>NUCLEOTIDE SEQUENCE [LARGE SCALE GENOMIC DNA]</scope>
    <source>
        <strain evidence="3 4">DSM 24834</strain>
    </source>
</reference>
<sequence>MIQHYFSKLNELFIEVENNEKDNMILAANQISASIQNDGIVHIFGCGHSHILAEEAFYRAGGLAPINPIFEESLMLHEGATRSSNLEKQNGYADTFLEKHDIRKGDVIFVVSTSGRNPVPIDTCLFAKERGAFVIGITSVQYANSQASRHISKKHLHDVVDLVIDNHSVSGDAILTHPRVPVSFTPTSTVIGTTILNAILSEAIKLMVEDGFEPPIFLSGNLENGSKHNQALIEKYENRIPLLTQNNK</sequence>
<dbReference type="InterPro" id="IPR022951">
    <property type="entry name" value="UPF0309"/>
</dbReference>
<evidence type="ECO:0000256" key="1">
    <source>
        <dbReference type="HAMAP-Rule" id="MF_01240"/>
    </source>
</evidence>
<proteinExistence type="inferred from homology"/>
<organism evidence="3 4">
    <name type="scientific">Rossellomorea pakistanensis</name>
    <dbReference type="NCBI Taxonomy" id="992288"/>
    <lineage>
        <taxon>Bacteria</taxon>
        <taxon>Bacillati</taxon>
        <taxon>Bacillota</taxon>
        <taxon>Bacilli</taxon>
        <taxon>Bacillales</taxon>
        <taxon>Bacillaceae</taxon>
        <taxon>Rossellomorea</taxon>
    </lineage>
</organism>
<keyword evidence="4" id="KW-1185">Reference proteome</keyword>
<name>A0ABS2NEI4_9BACI</name>
<gene>
    <name evidence="3" type="ORF">JOC86_002765</name>
</gene>
<dbReference type="RefSeq" id="WP_205173339.1">
    <property type="nucleotide sequence ID" value="NZ_JAFBDZ010000002.1"/>
</dbReference>
<dbReference type="Gene3D" id="3.40.50.10490">
    <property type="entry name" value="Glucose-6-phosphate isomerase like protein, domain 1"/>
    <property type="match status" value="1"/>
</dbReference>
<dbReference type="SUPFAM" id="SSF53697">
    <property type="entry name" value="SIS domain"/>
    <property type="match status" value="1"/>
</dbReference>
<dbReference type="InterPro" id="IPR046348">
    <property type="entry name" value="SIS_dom_sf"/>
</dbReference>
<dbReference type="NCBIfam" id="NF002805">
    <property type="entry name" value="PRK02947.1"/>
    <property type="match status" value="1"/>
</dbReference>
<dbReference type="InterPro" id="IPR050099">
    <property type="entry name" value="SIS_GmhA/DiaA_subfam"/>
</dbReference>
<comment type="caution">
    <text evidence="3">The sequence shown here is derived from an EMBL/GenBank/DDBJ whole genome shotgun (WGS) entry which is preliminary data.</text>
</comment>
<evidence type="ECO:0000313" key="3">
    <source>
        <dbReference type="EMBL" id="MBM7586223.1"/>
    </source>
</evidence>
<dbReference type="InterPro" id="IPR035472">
    <property type="entry name" value="RpiR-like_SIS"/>
</dbReference>
<dbReference type="Proteomes" id="UP001646157">
    <property type="component" value="Unassembled WGS sequence"/>
</dbReference>
<dbReference type="HAMAP" id="MF_01240">
    <property type="entry name" value="UPF0309"/>
    <property type="match status" value="1"/>
</dbReference>
<dbReference type="PROSITE" id="PS51464">
    <property type="entry name" value="SIS"/>
    <property type="match status" value="1"/>
</dbReference>
<dbReference type="PANTHER" id="PTHR30390">
    <property type="entry name" value="SEDOHEPTULOSE 7-PHOSPHATE ISOMERASE / DNAA INITIATOR-ASSOCIATING FACTOR FOR REPLICATION INITIATION"/>
    <property type="match status" value="1"/>
</dbReference>
<evidence type="ECO:0000313" key="4">
    <source>
        <dbReference type="Proteomes" id="UP001646157"/>
    </source>
</evidence>
<feature type="domain" description="SIS" evidence="2">
    <location>
        <begin position="31"/>
        <end position="212"/>
    </location>
</feature>